<dbReference type="AlphaFoldDB" id="A0A1B0A2C1"/>
<evidence type="ECO:0000313" key="3">
    <source>
        <dbReference type="Proteomes" id="UP000092445"/>
    </source>
</evidence>
<dbReference type="EnsemblMetazoa" id="GPAI032318-RA">
    <property type="protein sequence ID" value="GPAI032318-PA"/>
    <property type="gene ID" value="GPAI032318"/>
</dbReference>
<feature type="signal peptide" evidence="1">
    <location>
        <begin position="1"/>
        <end position="19"/>
    </location>
</feature>
<dbReference type="Proteomes" id="UP000092445">
    <property type="component" value="Unassembled WGS sequence"/>
</dbReference>
<dbReference type="VEuPathDB" id="VectorBase:GPAI032318"/>
<evidence type="ECO:0000256" key="1">
    <source>
        <dbReference type="SAM" id="SignalP"/>
    </source>
</evidence>
<evidence type="ECO:0000313" key="2">
    <source>
        <dbReference type="EnsemblMetazoa" id="GPAI032318-PA"/>
    </source>
</evidence>
<name>A0A1B0A2C1_GLOPL</name>
<accession>A0A1B0A2C1</accession>
<organism evidence="2 3">
    <name type="scientific">Glossina pallidipes</name>
    <name type="common">Tsetse fly</name>
    <dbReference type="NCBI Taxonomy" id="7398"/>
    <lineage>
        <taxon>Eukaryota</taxon>
        <taxon>Metazoa</taxon>
        <taxon>Ecdysozoa</taxon>
        <taxon>Arthropoda</taxon>
        <taxon>Hexapoda</taxon>
        <taxon>Insecta</taxon>
        <taxon>Pterygota</taxon>
        <taxon>Neoptera</taxon>
        <taxon>Endopterygota</taxon>
        <taxon>Diptera</taxon>
        <taxon>Brachycera</taxon>
        <taxon>Muscomorpha</taxon>
        <taxon>Hippoboscoidea</taxon>
        <taxon>Glossinidae</taxon>
        <taxon>Glossina</taxon>
    </lineage>
</organism>
<sequence>MKFLTLFVVAAVALNVVAANYGENVEHGTHYYTTTAHYNRTLKEYETYDFTEYFGRFYEFFKNIFYQWYRQLAQFFPNEVQTAVENVFKYWPSYNQFFTPEFFTAVKEFFRALKDFFMPHQFYAFVDNALNAFPTITELLPPGFLPAVGRYLEYVPFARQFFQQWYYVMEQLVAHNH</sequence>
<protein>
    <recommendedName>
        <fullName evidence="4">Milk gland protein 2</fullName>
    </recommendedName>
</protein>
<proteinExistence type="predicted"/>
<reference evidence="3" key="1">
    <citation type="submission" date="2014-03" db="EMBL/GenBank/DDBJ databases">
        <authorList>
            <person name="Aksoy S."/>
            <person name="Warren W."/>
            <person name="Wilson R.K."/>
        </authorList>
    </citation>
    <scope>NUCLEOTIDE SEQUENCE [LARGE SCALE GENOMIC DNA]</scope>
    <source>
        <strain evidence="3">IAEA</strain>
    </source>
</reference>
<keyword evidence="3" id="KW-1185">Reference proteome</keyword>
<reference evidence="2" key="2">
    <citation type="submission" date="2020-05" db="UniProtKB">
        <authorList>
            <consortium name="EnsemblMetazoa"/>
        </authorList>
    </citation>
    <scope>IDENTIFICATION</scope>
    <source>
        <strain evidence="2">IAEA</strain>
    </source>
</reference>
<keyword evidence="1" id="KW-0732">Signal</keyword>
<feature type="chain" id="PRO_5008403432" description="Milk gland protein 2" evidence="1">
    <location>
        <begin position="20"/>
        <end position="177"/>
    </location>
</feature>
<evidence type="ECO:0008006" key="4">
    <source>
        <dbReference type="Google" id="ProtNLM"/>
    </source>
</evidence>